<dbReference type="EMBL" id="GG671784">
    <property type="protein sequence ID" value="EER18520.1"/>
    <property type="molecule type" value="Genomic_DNA"/>
</dbReference>
<proteinExistence type="predicted"/>
<dbReference type="AlphaFoldDB" id="C5KAI4"/>
<dbReference type="InParanoid" id="C5KAI4"/>
<dbReference type="GeneID" id="9049536"/>
<name>C5KAI4_PERM5</name>
<dbReference type="RefSeq" id="XP_002786724.1">
    <property type="nucleotide sequence ID" value="XM_002786678.1"/>
</dbReference>
<evidence type="ECO:0000313" key="1">
    <source>
        <dbReference type="EMBL" id="EER18520.1"/>
    </source>
</evidence>
<dbReference type="Proteomes" id="UP000007800">
    <property type="component" value="Unassembled WGS sequence"/>
</dbReference>
<protein>
    <submittedName>
        <fullName evidence="1">Uncharacterized protein</fullName>
    </submittedName>
</protein>
<organism evidence="2">
    <name type="scientific">Perkinsus marinus (strain ATCC 50983 / TXsc)</name>
    <dbReference type="NCBI Taxonomy" id="423536"/>
    <lineage>
        <taxon>Eukaryota</taxon>
        <taxon>Sar</taxon>
        <taxon>Alveolata</taxon>
        <taxon>Perkinsozoa</taxon>
        <taxon>Perkinsea</taxon>
        <taxon>Perkinsida</taxon>
        <taxon>Perkinsidae</taxon>
        <taxon>Perkinsus</taxon>
    </lineage>
</organism>
<sequence>FDFRWACGRVNIPARLCWDSPYGNLSATTNQRLSRMRTPSANTGSPYNRELPRYAIR</sequence>
<gene>
    <name evidence="1" type="ORF">Pmar_PMAR004385</name>
</gene>
<accession>C5KAI4</accession>
<reference evidence="1 2" key="1">
    <citation type="submission" date="2008-07" db="EMBL/GenBank/DDBJ databases">
        <authorList>
            <person name="El-Sayed N."/>
            <person name="Caler E."/>
            <person name="Inman J."/>
            <person name="Amedeo P."/>
            <person name="Hass B."/>
            <person name="Wortman J."/>
        </authorList>
    </citation>
    <scope>NUCLEOTIDE SEQUENCE [LARGE SCALE GENOMIC DNA]</scope>
    <source>
        <strain evidence="2">ATCC 50983 / TXsc</strain>
    </source>
</reference>
<feature type="non-terminal residue" evidence="1">
    <location>
        <position position="57"/>
    </location>
</feature>
<evidence type="ECO:0000313" key="2">
    <source>
        <dbReference type="Proteomes" id="UP000007800"/>
    </source>
</evidence>
<keyword evidence="2" id="KW-1185">Reference proteome</keyword>
<feature type="non-terminal residue" evidence="1">
    <location>
        <position position="1"/>
    </location>
</feature>